<dbReference type="Pfam" id="PF00664">
    <property type="entry name" value="ABC_membrane"/>
    <property type="match status" value="1"/>
</dbReference>
<dbReference type="InterPro" id="IPR011527">
    <property type="entry name" value="ABC1_TM_dom"/>
</dbReference>
<dbReference type="AlphaFoldDB" id="A0A5M3XEQ1"/>
<dbReference type="Gene3D" id="1.20.1560.10">
    <property type="entry name" value="ABC transporter type 1, transmembrane domain"/>
    <property type="match status" value="1"/>
</dbReference>
<evidence type="ECO:0000313" key="10">
    <source>
        <dbReference type="EMBL" id="GES17413.1"/>
    </source>
</evidence>
<keyword evidence="5 7" id="KW-1133">Transmembrane helix</keyword>
<dbReference type="GO" id="GO:0005524">
    <property type="term" value="F:ATP binding"/>
    <property type="evidence" value="ECO:0007669"/>
    <property type="project" value="UniProtKB-KW"/>
</dbReference>
<dbReference type="CDD" id="cd07346">
    <property type="entry name" value="ABC_6TM_exporters"/>
    <property type="match status" value="1"/>
</dbReference>
<dbReference type="SMART" id="SM00382">
    <property type="entry name" value="AAA"/>
    <property type="match status" value="1"/>
</dbReference>
<evidence type="ECO:0000256" key="3">
    <source>
        <dbReference type="ARBA" id="ARBA00022741"/>
    </source>
</evidence>
<evidence type="ECO:0000256" key="4">
    <source>
        <dbReference type="ARBA" id="ARBA00022840"/>
    </source>
</evidence>
<keyword evidence="2 7" id="KW-0812">Transmembrane</keyword>
<evidence type="ECO:0000256" key="7">
    <source>
        <dbReference type="SAM" id="Phobius"/>
    </source>
</evidence>
<evidence type="ECO:0000256" key="6">
    <source>
        <dbReference type="ARBA" id="ARBA00023136"/>
    </source>
</evidence>
<keyword evidence="3" id="KW-0547">Nucleotide-binding</keyword>
<comment type="caution">
    <text evidence="10">The sequence shown here is derived from an EMBL/GenBank/DDBJ whole genome shotgun (WGS) entry which is preliminary data.</text>
</comment>
<dbReference type="InterPro" id="IPR027417">
    <property type="entry name" value="P-loop_NTPase"/>
</dbReference>
<name>A0A5M3XEQ1_9ACTN</name>
<dbReference type="PROSITE" id="PS50893">
    <property type="entry name" value="ABC_TRANSPORTER_2"/>
    <property type="match status" value="1"/>
</dbReference>
<dbReference type="EMBL" id="BLAF01000004">
    <property type="protein sequence ID" value="GES17413.1"/>
    <property type="molecule type" value="Genomic_DNA"/>
</dbReference>
<feature type="transmembrane region" description="Helical" evidence="7">
    <location>
        <begin position="269"/>
        <end position="288"/>
    </location>
</feature>
<dbReference type="SUPFAM" id="SSF90123">
    <property type="entry name" value="ABC transporter transmembrane region"/>
    <property type="match status" value="1"/>
</dbReference>
<feature type="transmembrane region" description="Helical" evidence="7">
    <location>
        <begin position="181"/>
        <end position="200"/>
    </location>
</feature>
<evidence type="ECO:0000259" key="8">
    <source>
        <dbReference type="PROSITE" id="PS50893"/>
    </source>
</evidence>
<dbReference type="GO" id="GO:0016887">
    <property type="term" value="F:ATP hydrolysis activity"/>
    <property type="evidence" value="ECO:0007669"/>
    <property type="project" value="InterPro"/>
</dbReference>
<comment type="subcellular location">
    <subcellularLocation>
        <location evidence="1">Cell membrane</location>
        <topology evidence="1">Multi-pass membrane protein</topology>
    </subcellularLocation>
</comment>
<dbReference type="InterPro" id="IPR039421">
    <property type="entry name" value="Type_1_exporter"/>
</dbReference>
<feature type="transmembrane region" description="Helical" evidence="7">
    <location>
        <begin position="155"/>
        <end position="175"/>
    </location>
</feature>
<dbReference type="GO" id="GO:0005886">
    <property type="term" value="C:plasma membrane"/>
    <property type="evidence" value="ECO:0007669"/>
    <property type="project" value="UniProtKB-SubCell"/>
</dbReference>
<keyword evidence="11" id="KW-1185">Reference proteome</keyword>
<feature type="transmembrane region" description="Helical" evidence="7">
    <location>
        <begin position="40"/>
        <end position="65"/>
    </location>
</feature>
<keyword evidence="4" id="KW-0067">ATP-binding</keyword>
<dbReference type="PANTHER" id="PTHR43394:SF1">
    <property type="entry name" value="ATP-BINDING CASSETTE SUB-FAMILY B MEMBER 10, MITOCHONDRIAL"/>
    <property type="match status" value="1"/>
</dbReference>
<dbReference type="InterPro" id="IPR003439">
    <property type="entry name" value="ABC_transporter-like_ATP-bd"/>
</dbReference>
<dbReference type="Proteomes" id="UP000377595">
    <property type="component" value="Unassembled WGS sequence"/>
</dbReference>
<dbReference type="SUPFAM" id="SSF52540">
    <property type="entry name" value="P-loop containing nucleoside triphosphate hydrolases"/>
    <property type="match status" value="1"/>
</dbReference>
<evidence type="ECO:0000313" key="11">
    <source>
        <dbReference type="Proteomes" id="UP000377595"/>
    </source>
</evidence>
<dbReference type="PANTHER" id="PTHR43394">
    <property type="entry name" value="ATP-DEPENDENT PERMEASE MDL1, MITOCHONDRIAL"/>
    <property type="match status" value="1"/>
</dbReference>
<keyword evidence="6 7" id="KW-0472">Membrane</keyword>
<accession>A0A5M3XEQ1</accession>
<proteinExistence type="predicted"/>
<evidence type="ECO:0000256" key="1">
    <source>
        <dbReference type="ARBA" id="ARBA00004651"/>
    </source>
</evidence>
<evidence type="ECO:0000259" key="9">
    <source>
        <dbReference type="PROSITE" id="PS50929"/>
    </source>
</evidence>
<sequence length="580" mass="60157">MSGTSAVPETAASDAGLPVASGRETVREVWRLSHGYRLRLAATGVLGIVSTGVDLIVPGAIGFLVDRVQAGTADLAAVLTVTVVMALSAVLGAAGTALTIVLATRVYHSILAALREQLVGHAMTLPQHLVERAGTGDLISRSSDDVTAVADAAPAVIPVLTVTAFTIVVSLGGLAALEWPYAAAFAVVLPVYVLAVRWYLRIGPGVYRAERTAMSARAQQILESQRGYSTVLGFGLAEQRHRAVMTDSWRVAGQSLRARTVLSMLNARLNLGECLSLAAVLVVGFVLIDHNASTVGGATTAMLLVLRLLGPVNQLLLVIDTLQSALASLSRMIGVVTIPFSSSDVPAQAASTAVQLDEVSFRYGEGPRVLNDITLDIPSGQRVAVVGVSGAGKTTLAGVVAGTHLPEAGRVTRPSRTAMITQEVHVFAGTLRDNLTLAAPGATDRDLHAALEATGAASILDVLPDRLDTLLGVGGHPLTDAQAQQLALARLLLTDADLVILDEATAEAGSTYAGQLDRAADAVLAGRTAVVVAHRLSQAATCDRIMVMEHGRIIETGTHGELVDAGGVYAGLWTAWEAAQ</sequence>
<feature type="transmembrane region" description="Helical" evidence="7">
    <location>
        <begin position="77"/>
        <end position="103"/>
    </location>
</feature>
<dbReference type="Gene3D" id="3.40.50.300">
    <property type="entry name" value="P-loop containing nucleotide triphosphate hydrolases"/>
    <property type="match status" value="1"/>
</dbReference>
<evidence type="ECO:0000256" key="2">
    <source>
        <dbReference type="ARBA" id="ARBA00022692"/>
    </source>
</evidence>
<gene>
    <name evidence="10" type="ORF">Aple_003080</name>
</gene>
<evidence type="ECO:0000256" key="5">
    <source>
        <dbReference type="ARBA" id="ARBA00022989"/>
    </source>
</evidence>
<dbReference type="Pfam" id="PF00005">
    <property type="entry name" value="ABC_tran"/>
    <property type="match status" value="1"/>
</dbReference>
<dbReference type="RefSeq" id="WP_218038053.1">
    <property type="nucleotide sequence ID" value="NZ_BAAAHM010000001.1"/>
</dbReference>
<reference evidence="10 11" key="1">
    <citation type="submission" date="2019-10" db="EMBL/GenBank/DDBJ databases">
        <title>Whole genome shotgun sequence of Acrocarpospora pleiomorpha NBRC 16267.</title>
        <authorList>
            <person name="Ichikawa N."/>
            <person name="Kimura A."/>
            <person name="Kitahashi Y."/>
            <person name="Komaki H."/>
            <person name="Oguchi A."/>
        </authorList>
    </citation>
    <scope>NUCLEOTIDE SEQUENCE [LARGE SCALE GENOMIC DNA]</scope>
    <source>
        <strain evidence="10 11">NBRC 16267</strain>
    </source>
</reference>
<feature type="domain" description="ABC transporter" evidence="8">
    <location>
        <begin position="354"/>
        <end position="575"/>
    </location>
</feature>
<dbReference type="PROSITE" id="PS50929">
    <property type="entry name" value="ABC_TM1F"/>
    <property type="match status" value="1"/>
</dbReference>
<dbReference type="InterPro" id="IPR036640">
    <property type="entry name" value="ABC1_TM_sf"/>
</dbReference>
<dbReference type="InterPro" id="IPR003593">
    <property type="entry name" value="AAA+_ATPase"/>
</dbReference>
<feature type="domain" description="ABC transmembrane type-1" evidence="9">
    <location>
        <begin position="41"/>
        <end position="324"/>
    </location>
</feature>
<organism evidence="10 11">
    <name type="scientific">Acrocarpospora pleiomorpha</name>
    <dbReference type="NCBI Taxonomy" id="90975"/>
    <lineage>
        <taxon>Bacteria</taxon>
        <taxon>Bacillati</taxon>
        <taxon>Actinomycetota</taxon>
        <taxon>Actinomycetes</taxon>
        <taxon>Streptosporangiales</taxon>
        <taxon>Streptosporangiaceae</taxon>
        <taxon>Acrocarpospora</taxon>
    </lineage>
</organism>
<protein>
    <submittedName>
        <fullName evidence="10">ABC-type transport system ATPase</fullName>
    </submittedName>
</protein>
<dbReference type="GO" id="GO:0015421">
    <property type="term" value="F:ABC-type oligopeptide transporter activity"/>
    <property type="evidence" value="ECO:0007669"/>
    <property type="project" value="TreeGrafter"/>
</dbReference>